<feature type="compositionally biased region" description="Acidic residues" evidence="1">
    <location>
        <begin position="149"/>
        <end position="176"/>
    </location>
</feature>
<keyword evidence="3" id="KW-1185">Reference proteome</keyword>
<evidence type="ECO:0000256" key="1">
    <source>
        <dbReference type="SAM" id="MobiDB-lite"/>
    </source>
</evidence>
<dbReference type="HOGENOM" id="CLU_604185_0_0_1"/>
<proteinExistence type="predicted"/>
<dbReference type="OrthoDB" id="2745518at2759"/>
<evidence type="ECO:0000313" key="2">
    <source>
        <dbReference type="EMBL" id="KDQ12853.1"/>
    </source>
</evidence>
<accession>A0A067MAU7</accession>
<protein>
    <recommendedName>
        <fullName evidence="4">Aprataxin and PNK-like factor PBZ domain-containing protein</fullName>
    </recommendedName>
</protein>
<name>A0A067MAU7_BOTB1</name>
<evidence type="ECO:0008006" key="4">
    <source>
        <dbReference type="Google" id="ProtNLM"/>
    </source>
</evidence>
<evidence type="ECO:0000313" key="3">
    <source>
        <dbReference type="Proteomes" id="UP000027195"/>
    </source>
</evidence>
<dbReference type="STRING" id="930990.A0A067MAU7"/>
<dbReference type="Proteomes" id="UP000027195">
    <property type="component" value="Unassembled WGS sequence"/>
</dbReference>
<sequence length="450" mass="51362">MQLSDLSADIIDSILVSLPDFATLSAAILTSKQLHGVFEERPVSIIRAVAHNIVGPTLPLALELARRQDGCLDGLEKEENPADAPLSYNMANLLVANAKVVRELEDIFSWRNKDRTCKTSKLTAPESDRFHRATYRFWLYAKKSREGEKWDDDGDNDDDDEDDEDDEDKDDGDKDGDDTARHNLQLLSAYSTPELYELKGVAALLTDLLMRNRAANSSYSLHTSFIDPWLLTQGPAAILTAYRGNRVTPLEQWLLEQWHYTAHDFFWDTFGKVCAARGISKEKWTSEDNQILDKVVGENDRCHSCLAIAGMKLWGPPTWEVLYECMTPRDMCNLLEGHLPGNPWETRRIIEALCSGSYDYAEMMGEMMDLETDSGGVWNKQEWYCMNCVEGLFRTRFKEWWLAKKLRDGAPALENCWYGYNCRTQQHKQHHAERLNHLCVPTHGDAPDTT</sequence>
<organism evidence="2 3">
    <name type="scientific">Botryobasidium botryosum (strain FD-172 SS1)</name>
    <dbReference type="NCBI Taxonomy" id="930990"/>
    <lineage>
        <taxon>Eukaryota</taxon>
        <taxon>Fungi</taxon>
        <taxon>Dikarya</taxon>
        <taxon>Basidiomycota</taxon>
        <taxon>Agaricomycotina</taxon>
        <taxon>Agaricomycetes</taxon>
        <taxon>Cantharellales</taxon>
        <taxon>Botryobasidiaceae</taxon>
        <taxon>Botryobasidium</taxon>
    </lineage>
</organism>
<reference evidence="3" key="1">
    <citation type="journal article" date="2014" name="Proc. Natl. Acad. Sci. U.S.A.">
        <title>Extensive sampling of basidiomycete genomes demonstrates inadequacy of the white-rot/brown-rot paradigm for wood decay fungi.</title>
        <authorList>
            <person name="Riley R."/>
            <person name="Salamov A.A."/>
            <person name="Brown D.W."/>
            <person name="Nagy L.G."/>
            <person name="Floudas D."/>
            <person name="Held B.W."/>
            <person name="Levasseur A."/>
            <person name="Lombard V."/>
            <person name="Morin E."/>
            <person name="Otillar R."/>
            <person name="Lindquist E.A."/>
            <person name="Sun H."/>
            <person name="LaButti K.M."/>
            <person name="Schmutz J."/>
            <person name="Jabbour D."/>
            <person name="Luo H."/>
            <person name="Baker S.E."/>
            <person name="Pisabarro A.G."/>
            <person name="Walton J.D."/>
            <person name="Blanchette R.A."/>
            <person name="Henrissat B."/>
            <person name="Martin F."/>
            <person name="Cullen D."/>
            <person name="Hibbett D.S."/>
            <person name="Grigoriev I.V."/>
        </authorList>
    </citation>
    <scope>NUCLEOTIDE SEQUENCE [LARGE SCALE GENOMIC DNA]</scope>
    <source>
        <strain evidence="3">FD-172 SS1</strain>
    </source>
</reference>
<feature type="region of interest" description="Disordered" evidence="1">
    <location>
        <begin position="147"/>
        <end position="179"/>
    </location>
</feature>
<dbReference type="EMBL" id="KL198047">
    <property type="protein sequence ID" value="KDQ12853.1"/>
    <property type="molecule type" value="Genomic_DNA"/>
</dbReference>
<dbReference type="InParanoid" id="A0A067MAU7"/>
<dbReference type="AlphaFoldDB" id="A0A067MAU7"/>
<gene>
    <name evidence="2" type="ORF">BOTBODRAFT_34001</name>
</gene>